<organism evidence="2 3">
    <name type="scientific">Porphyridium purpureum</name>
    <name type="common">Red alga</name>
    <name type="synonym">Porphyridium cruentum</name>
    <dbReference type="NCBI Taxonomy" id="35688"/>
    <lineage>
        <taxon>Eukaryota</taxon>
        <taxon>Rhodophyta</taxon>
        <taxon>Bangiophyceae</taxon>
        <taxon>Porphyridiales</taxon>
        <taxon>Porphyridiaceae</taxon>
        <taxon>Porphyridium</taxon>
    </lineage>
</organism>
<dbReference type="Proteomes" id="UP000324585">
    <property type="component" value="Unassembled WGS sequence"/>
</dbReference>
<feature type="region of interest" description="Disordered" evidence="1">
    <location>
        <begin position="91"/>
        <end position="110"/>
    </location>
</feature>
<accession>A0A5J4Z7L6</accession>
<evidence type="ECO:0000256" key="1">
    <source>
        <dbReference type="SAM" id="MobiDB-lite"/>
    </source>
</evidence>
<proteinExistence type="predicted"/>
<sequence length="110" mass="12222">MESMVGFVGSAAGAAEWTVRAPGAARVCEKRAVAVEMACRRNLKREKICRNMAFARSHRPKSSEQRGNWRVAKKANEDSDDAYLNEIFSTLKFGQEEQQPSKGKAESGRT</sequence>
<feature type="region of interest" description="Disordered" evidence="1">
    <location>
        <begin position="56"/>
        <end position="75"/>
    </location>
</feature>
<reference evidence="3" key="1">
    <citation type="journal article" date="2019" name="Nat. Commun.">
        <title>Expansion of phycobilisome linker gene families in mesophilic red algae.</title>
        <authorList>
            <person name="Lee J."/>
            <person name="Kim D."/>
            <person name="Bhattacharya D."/>
            <person name="Yoon H.S."/>
        </authorList>
    </citation>
    <scope>NUCLEOTIDE SEQUENCE [LARGE SCALE GENOMIC DNA]</scope>
    <source>
        <strain evidence="3">CCMP 1328</strain>
    </source>
</reference>
<gene>
    <name evidence="2" type="ORF">FVE85_6617</name>
</gene>
<dbReference type="AlphaFoldDB" id="A0A5J4Z7L6"/>
<evidence type="ECO:0000313" key="3">
    <source>
        <dbReference type="Proteomes" id="UP000324585"/>
    </source>
</evidence>
<dbReference type="EMBL" id="VRMN01000001">
    <property type="protein sequence ID" value="KAA8499032.1"/>
    <property type="molecule type" value="Genomic_DNA"/>
</dbReference>
<name>A0A5J4Z7L6_PORPP</name>
<protein>
    <submittedName>
        <fullName evidence="2">Uncharacterized protein</fullName>
    </submittedName>
</protein>
<keyword evidence="3" id="KW-1185">Reference proteome</keyword>
<evidence type="ECO:0000313" key="2">
    <source>
        <dbReference type="EMBL" id="KAA8499032.1"/>
    </source>
</evidence>
<comment type="caution">
    <text evidence="2">The sequence shown here is derived from an EMBL/GenBank/DDBJ whole genome shotgun (WGS) entry which is preliminary data.</text>
</comment>